<dbReference type="Proteomes" id="UP000509441">
    <property type="component" value="Chromosome"/>
</dbReference>
<reference evidence="1 2" key="1">
    <citation type="submission" date="2018-02" db="EMBL/GenBank/DDBJ databases">
        <title>Complete genome of Nitrosopumilus oxyclinae HCE1.</title>
        <authorList>
            <person name="Qin W."/>
            <person name="Zheng Y."/>
            <person name="Stahl D.A."/>
        </authorList>
    </citation>
    <scope>NUCLEOTIDE SEQUENCE [LARGE SCALE GENOMIC DNA]</scope>
    <source>
        <strain evidence="1 2">HCE1</strain>
    </source>
</reference>
<name>A0A7D5RDK0_9ARCH</name>
<dbReference type="KEGG" id="nox:C5F49_02465"/>
<keyword evidence="2" id="KW-1185">Reference proteome</keyword>
<sequence>MIFKPLFVLTAALFLVSFNLVYAEASLYDILDYDVGYDIENGEILVMNLDVDSTSLIIEIVSFDDGFIELNIPRGLIDATFDDEDDIFFVLIDGTESDYLEINSADNTRTLIIPFYTNDQEIEILGTSVLSATPTTVEIPSWVKNNAGWWSGGLLEDSDFVAGLNYMITNGIIVIPPTEAAETVNKEIPSWVKNNAGWWSEGLLEDSDFIAGIQYMISNGILVI</sequence>
<dbReference type="RefSeq" id="WP_179363181.1">
    <property type="nucleotide sequence ID" value="NZ_CP026994.1"/>
</dbReference>
<dbReference type="AlphaFoldDB" id="A0A7D5RDK0"/>
<gene>
    <name evidence="1" type="ORF">C5F49_02465</name>
</gene>
<organism evidence="1 2">
    <name type="scientific">Nitrosopumilus oxyclinae</name>
    <dbReference type="NCBI Taxonomy" id="1959104"/>
    <lineage>
        <taxon>Archaea</taxon>
        <taxon>Nitrososphaerota</taxon>
        <taxon>Nitrososphaeria</taxon>
        <taxon>Nitrosopumilales</taxon>
        <taxon>Nitrosopumilaceae</taxon>
        <taxon>Nitrosopumilus</taxon>
    </lineage>
</organism>
<dbReference type="OrthoDB" id="2578at2157"/>
<dbReference type="GeneID" id="56060778"/>
<dbReference type="EMBL" id="CP026994">
    <property type="protein sequence ID" value="QLH04305.1"/>
    <property type="molecule type" value="Genomic_DNA"/>
</dbReference>
<evidence type="ECO:0000313" key="1">
    <source>
        <dbReference type="EMBL" id="QLH04305.1"/>
    </source>
</evidence>
<evidence type="ECO:0008006" key="3">
    <source>
        <dbReference type="Google" id="ProtNLM"/>
    </source>
</evidence>
<evidence type="ECO:0000313" key="2">
    <source>
        <dbReference type="Proteomes" id="UP000509441"/>
    </source>
</evidence>
<proteinExistence type="predicted"/>
<protein>
    <recommendedName>
        <fullName evidence="3">Peptidase</fullName>
    </recommendedName>
</protein>
<accession>A0A7D5RDK0</accession>